<sequence length="269" mass="29398">MSILMDALKRQQQHTIAAPTNNSRSPFWLGLLVGMLGLSIALLVGYWLGLQHQATGSAAKPPASEASQQQILAALTVEPDVLAVAKPVAEPEAAGADDELNSTQAIAEVRTEAKIEVSATGTPQEPAARQDEPQQVVTAERPARASMPSLSDIDEQDVTSELQERFSQAMDATNQQGTPRQSVQMHNAPAADISTLDEHTQRQLPALRFEAHVYASTPAQRWVKVNGRTLQQGQWLSTDVQIVEILPNFVLLRFRQQEFSVAALTEWSY</sequence>
<gene>
    <name evidence="4" type="ORF">Q3O60_08205</name>
</gene>
<feature type="transmembrane region" description="Helical" evidence="2">
    <location>
        <begin position="27"/>
        <end position="50"/>
    </location>
</feature>
<evidence type="ECO:0000313" key="4">
    <source>
        <dbReference type="EMBL" id="MDP4536166.1"/>
    </source>
</evidence>
<dbReference type="EMBL" id="JAUZVZ010000009">
    <property type="protein sequence ID" value="MDP4536166.1"/>
    <property type="molecule type" value="Genomic_DNA"/>
</dbReference>
<evidence type="ECO:0000259" key="3">
    <source>
        <dbReference type="Pfam" id="PF16537"/>
    </source>
</evidence>
<dbReference type="Proteomes" id="UP001231616">
    <property type="component" value="Unassembled WGS sequence"/>
</dbReference>
<evidence type="ECO:0000313" key="5">
    <source>
        <dbReference type="Proteomes" id="UP001231616"/>
    </source>
</evidence>
<keyword evidence="2" id="KW-1133">Transmembrane helix</keyword>
<evidence type="ECO:0000256" key="1">
    <source>
        <dbReference type="SAM" id="MobiDB-lite"/>
    </source>
</evidence>
<feature type="domain" description="Type II secretion system protein GspB C-terminal" evidence="3">
    <location>
        <begin position="204"/>
        <end position="263"/>
    </location>
</feature>
<reference evidence="4 5" key="1">
    <citation type="submission" date="2023-08" db="EMBL/GenBank/DDBJ databases">
        <authorList>
            <person name="Joshi A."/>
            <person name="Thite S."/>
        </authorList>
    </citation>
    <scope>NUCLEOTIDE SEQUENCE [LARGE SCALE GENOMIC DNA]</scope>
    <source>
        <strain evidence="4 5">AC40</strain>
    </source>
</reference>
<evidence type="ECO:0000256" key="2">
    <source>
        <dbReference type="SAM" id="Phobius"/>
    </source>
</evidence>
<proteinExistence type="predicted"/>
<keyword evidence="2" id="KW-0812">Transmembrane</keyword>
<keyword evidence="2" id="KW-0472">Membrane</keyword>
<comment type="caution">
    <text evidence="4">The sequence shown here is derived from an EMBL/GenBank/DDBJ whole genome shotgun (WGS) entry which is preliminary data.</text>
</comment>
<accession>A0ABT9GYN1</accession>
<dbReference type="Pfam" id="PF16537">
    <property type="entry name" value="T2SSB"/>
    <property type="match status" value="1"/>
</dbReference>
<feature type="region of interest" description="Disordered" evidence="1">
    <location>
        <begin position="117"/>
        <end position="159"/>
    </location>
</feature>
<keyword evidence="5" id="KW-1185">Reference proteome</keyword>
<protein>
    <submittedName>
        <fullName evidence="4">General secretion pathway protein GspB</fullName>
    </submittedName>
</protein>
<name>A0ABT9GYN1_9GAMM</name>
<dbReference type="RefSeq" id="WP_305893430.1">
    <property type="nucleotide sequence ID" value="NZ_JAUZVZ010000009.1"/>
</dbReference>
<dbReference type="InterPro" id="IPR032389">
    <property type="entry name" value="GspB_C"/>
</dbReference>
<organism evidence="4 5">
    <name type="scientific">Alkalimonas collagenimarina</name>
    <dbReference type="NCBI Taxonomy" id="400390"/>
    <lineage>
        <taxon>Bacteria</taxon>
        <taxon>Pseudomonadati</taxon>
        <taxon>Pseudomonadota</taxon>
        <taxon>Gammaproteobacteria</taxon>
        <taxon>Alkalimonas</taxon>
    </lineage>
</organism>